<evidence type="ECO:0000259" key="8">
    <source>
        <dbReference type="PROSITE" id="PS50928"/>
    </source>
</evidence>
<keyword evidence="6 7" id="KW-0472">Membrane</keyword>
<feature type="transmembrane region" description="Helical" evidence="7">
    <location>
        <begin position="112"/>
        <end position="134"/>
    </location>
</feature>
<evidence type="ECO:0000256" key="4">
    <source>
        <dbReference type="ARBA" id="ARBA00022692"/>
    </source>
</evidence>
<evidence type="ECO:0000256" key="7">
    <source>
        <dbReference type="RuleBase" id="RU363032"/>
    </source>
</evidence>
<dbReference type="EMBL" id="CP108313">
    <property type="protein sequence ID" value="WTW73132.1"/>
    <property type="molecule type" value="Genomic_DNA"/>
</dbReference>
<evidence type="ECO:0000256" key="2">
    <source>
        <dbReference type="ARBA" id="ARBA00022448"/>
    </source>
</evidence>
<dbReference type="PROSITE" id="PS50928">
    <property type="entry name" value="ABC_TM1"/>
    <property type="match status" value="1"/>
</dbReference>
<keyword evidence="2 7" id="KW-0813">Transport</keyword>
<dbReference type="CDD" id="cd06261">
    <property type="entry name" value="TM_PBP2"/>
    <property type="match status" value="1"/>
</dbReference>
<dbReference type="PANTHER" id="PTHR43227">
    <property type="entry name" value="BLL4140 PROTEIN"/>
    <property type="match status" value="1"/>
</dbReference>
<feature type="transmembrane region" description="Helical" evidence="7">
    <location>
        <begin position="79"/>
        <end position="100"/>
    </location>
</feature>
<feature type="transmembrane region" description="Helical" evidence="7">
    <location>
        <begin position="214"/>
        <end position="234"/>
    </location>
</feature>
<organism evidence="9">
    <name type="scientific">Streptomyces sp. NBC_00008</name>
    <dbReference type="NCBI Taxonomy" id="2903610"/>
    <lineage>
        <taxon>Bacteria</taxon>
        <taxon>Bacillati</taxon>
        <taxon>Actinomycetota</taxon>
        <taxon>Actinomycetes</taxon>
        <taxon>Kitasatosporales</taxon>
        <taxon>Streptomycetaceae</taxon>
        <taxon>Streptomyces</taxon>
    </lineage>
</organism>
<dbReference type="Pfam" id="PF00528">
    <property type="entry name" value="BPD_transp_1"/>
    <property type="match status" value="1"/>
</dbReference>
<dbReference type="PANTHER" id="PTHR43227:SF8">
    <property type="entry name" value="DIACETYLCHITOBIOSE UPTAKE SYSTEM PERMEASE PROTEIN DASB"/>
    <property type="match status" value="1"/>
</dbReference>
<keyword evidence="4 7" id="KW-0812">Transmembrane</keyword>
<dbReference type="InterPro" id="IPR050809">
    <property type="entry name" value="UgpAE/MalFG_permease"/>
</dbReference>
<comment type="similarity">
    <text evidence="7">Belongs to the binding-protein-dependent transport system permease family.</text>
</comment>
<name>A0AAU2W079_9ACTN</name>
<evidence type="ECO:0000256" key="1">
    <source>
        <dbReference type="ARBA" id="ARBA00004651"/>
    </source>
</evidence>
<proteinExistence type="inferred from homology"/>
<accession>A0AAU2W079</accession>
<dbReference type="GO" id="GO:0005886">
    <property type="term" value="C:plasma membrane"/>
    <property type="evidence" value="ECO:0007669"/>
    <property type="project" value="UniProtKB-SubCell"/>
</dbReference>
<feature type="transmembrane region" description="Helical" evidence="7">
    <location>
        <begin position="267"/>
        <end position="288"/>
    </location>
</feature>
<evidence type="ECO:0000256" key="3">
    <source>
        <dbReference type="ARBA" id="ARBA00022475"/>
    </source>
</evidence>
<dbReference type="GO" id="GO:0055085">
    <property type="term" value="P:transmembrane transport"/>
    <property type="evidence" value="ECO:0007669"/>
    <property type="project" value="InterPro"/>
</dbReference>
<evidence type="ECO:0000256" key="5">
    <source>
        <dbReference type="ARBA" id="ARBA00022989"/>
    </source>
</evidence>
<dbReference type="AlphaFoldDB" id="A0AAU2W079"/>
<feature type="transmembrane region" description="Helical" evidence="7">
    <location>
        <begin position="12"/>
        <end position="37"/>
    </location>
</feature>
<dbReference type="SUPFAM" id="SSF161098">
    <property type="entry name" value="MetI-like"/>
    <property type="match status" value="1"/>
</dbReference>
<dbReference type="Gene3D" id="1.10.3720.10">
    <property type="entry name" value="MetI-like"/>
    <property type="match status" value="1"/>
</dbReference>
<dbReference type="InterPro" id="IPR035906">
    <property type="entry name" value="MetI-like_sf"/>
</dbReference>
<feature type="domain" description="ABC transmembrane type-1" evidence="8">
    <location>
        <begin position="76"/>
        <end position="288"/>
    </location>
</feature>
<protein>
    <submittedName>
        <fullName evidence="9">Sugar ABC transporter permease</fullName>
    </submittedName>
</protein>
<keyword evidence="5 7" id="KW-1133">Transmembrane helix</keyword>
<dbReference type="InterPro" id="IPR000515">
    <property type="entry name" value="MetI-like"/>
</dbReference>
<sequence length="298" mass="31773">MTTPSARAQRRTATLLLAPFFILFAAVTLAPLVYAGWMSLFTTHTSGLGFGGTEEVFAGLDNYVHALSDPGFRGGFLTIAVYVAIYIPVMIGGALVLALLLDSALTRARTFFQLALFLPHAVPGLIAALIWVYLYTPGLSPVIDFLNAGGLDIDFLSSDNAVLSAANIAVWEWIGYNMVIFYAALQAVPTEALDAAKIDGAGQIRTALSIKVPMIRPAIALAVLFTVIGSVQLFTEPKVIYSASSSIGSNWTPNMFVQTAAFTHNDFGLAAAASLLIALFAALLSFLVTRFSRSRSKP</sequence>
<evidence type="ECO:0000313" key="9">
    <source>
        <dbReference type="EMBL" id="WTW73132.1"/>
    </source>
</evidence>
<evidence type="ECO:0000256" key="6">
    <source>
        <dbReference type="ARBA" id="ARBA00023136"/>
    </source>
</evidence>
<gene>
    <name evidence="9" type="ORF">OG398_35325</name>
</gene>
<comment type="subcellular location">
    <subcellularLocation>
        <location evidence="1 7">Cell membrane</location>
        <topology evidence="1 7">Multi-pass membrane protein</topology>
    </subcellularLocation>
</comment>
<reference evidence="9" key="1">
    <citation type="submission" date="2022-10" db="EMBL/GenBank/DDBJ databases">
        <title>The complete genomes of actinobacterial strains from the NBC collection.</title>
        <authorList>
            <person name="Joergensen T.S."/>
            <person name="Alvarez Arevalo M."/>
            <person name="Sterndorff E.B."/>
            <person name="Faurdal D."/>
            <person name="Vuksanovic O."/>
            <person name="Mourched A.-S."/>
            <person name="Charusanti P."/>
            <person name="Shaw S."/>
            <person name="Blin K."/>
            <person name="Weber T."/>
        </authorList>
    </citation>
    <scope>NUCLEOTIDE SEQUENCE</scope>
    <source>
        <strain evidence="9">NBC_00008</strain>
    </source>
</reference>
<keyword evidence="3" id="KW-1003">Cell membrane</keyword>